<keyword evidence="2" id="KW-0805">Transcription regulation</keyword>
<evidence type="ECO:0000256" key="6">
    <source>
        <dbReference type="ARBA" id="ARBA00023242"/>
    </source>
</evidence>
<sequence length="318" mass="36678">MADSTATFTYFQTTEPLNVPNILNEEHNYLNLDDDHQSPQELDTLFDTEDLFSDPVIWQLCNGNSLQQNGINQDLNGDHSMAVSLFSVPPSQYSCACCQILRQITHTNGISMKRLEIHGAFGIITHALLGIYDNGTQDCQMFDFDKESTQTVKKFLVQYYEVCRQEGYSPMQDPLSTFYEALSVGFNEPDNHFLQQITGDCQSNQRSNQVGLGLMKIPLAMQRERTRNLGLKDFVDYFDRPIEDAARKLNICPTVMKKICRKHGVLRWPYRKIKSIQRKISKSNKILDATAHQHRERLLQDIQNYKQQLANIYAQFTY</sequence>
<dbReference type="Pfam" id="PF02042">
    <property type="entry name" value="RWP-RK"/>
    <property type="match status" value="1"/>
</dbReference>
<dbReference type="PANTHER" id="PTHR46373">
    <property type="entry name" value="PROTEIN RKD4"/>
    <property type="match status" value="1"/>
</dbReference>
<keyword evidence="6" id="KW-0539">Nucleus</keyword>
<keyword evidence="3" id="KW-0175">Coiled coil</keyword>
<evidence type="ECO:0000313" key="9">
    <source>
        <dbReference type="Proteomes" id="UP001190926"/>
    </source>
</evidence>
<dbReference type="GO" id="GO:0003700">
    <property type="term" value="F:DNA-binding transcription factor activity"/>
    <property type="evidence" value="ECO:0007669"/>
    <property type="project" value="InterPro"/>
</dbReference>
<dbReference type="Proteomes" id="UP001190926">
    <property type="component" value="Unassembled WGS sequence"/>
</dbReference>
<evidence type="ECO:0000256" key="1">
    <source>
        <dbReference type="ARBA" id="ARBA00004049"/>
    </source>
</evidence>
<organism evidence="8 9">
    <name type="scientific">Perilla frutescens var. hirtella</name>
    <name type="common">Perilla citriodora</name>
    <name type="synonym">Perilla setoyensis</name>
    <dbReference type="NCBI Taxonomy" id="608512"/>
    <lineage>
        <taxon>Eukaryota</taxon>
        <taxon>Viridiplantae</taxon>
        <taxon>Streptophyta</taxon>
        <taxon>Embryophyta</taxon>
        <taxon>Tracheophyta</taxon>
        <taxon>Spermatophyta</taxon>
        <taxon>Magnoliopsida</taxon>
        <taxon>eudicotyledons</taxon>
        <taxon>Gunneridae</taxon>
        <taxon>Pentapetalae</taxon>
        <taxon>asterids</taxon>
        <taxon>lamiids</taxon>
        <taxon>Lamiales</taxon>
        <taxon>Lamiaceae</taxon>
        <taxon>Nepetoideae</taxon>
        <taxon>Elsholtzieae</taxon>
        <taxon>Perilla</taxon>
    </lineage>
</organism>
<accession>A0AAD4J5J2</accession>
<evidence type="ECO:0000259" key="7">
    <source>
        <dbReference type="PROSITE" id="PS51519"/>
    </source>
</evidence>
<evidence type="ECO:0000256" key="3">
    <source>
        <dbReference type="ARBA" id="ARBA00023054"/>
    </source>
</evidence>
<feature type="domain" description="RWP-RK" evidence="7">
    <location>
        <begin position="216"/>
        <end position="296"/>
    </location>
</feature>
<keyword evidence="9" id="KW-1185">Reference proteome</keyword>
<dbReference type="InterPro" id="IPR003035">
    <property type="entry name" value="RWP-RK_dom"/>
</dbReference>
<evidence type="ECO:0000256" key="5">
    <source>
        <dbReference type="ARBA" id="ARBA00023163"/>
    </source>
</evidence>
<dbReference type="EMBL" id="SDAM02000154">
    <property type="protein sequence ID" value="KAH6827010.1"/>
    <property type="molecule type" value="Genomic_DNA"/>
</dbReference>
<dbReference type="PANTHER" id="PTHR46373:SF5">
    <property type="entry name" value="RWP-RK DOMAIN PROTEIN"/>
    <property type="match status" value="1"/>
</dbReference>
<proteinExistence type="predicted"/>
<evidence type="ECO:0000313" key="8">
    <source>
        <dbReference type="EMBL" id="KAH6827010.1"/>
    </source>
</evidence>
<dbReference type="PROSITE" id="PS51519">
    <property type="entry name" value="RWP_RK"/>
    <property type="match status" value="1"/>
</dbReference>
<comment type="function">
    <text evidence="1">Putative transcription factor.</text>
</comment>
<dbReference type="AlphaFoldDB" id="A0AAD4J5J2"/>
<protein>
    <recommendedName>
        <fullName evidence="7">RWP-RK domain-containing protein</fullName>
    </recommendedName>
</protein>
<name>A0AAD4J5J2_PERFH</name>
<reference evidence="8 9" key="1">
    <citation type="journal article" date="2021" name="Nat. Commun.">
        <title>Incipient diploidization of the medicinal plant Perilla within 10,000 years.</title>
        <authorList>
            <person name="Zhang Y."/>
            <person name="Shen Q."/>
            <person name="Leng L."/>
            <person name="Zhang D."/>
            <person name="Chen S."/>
            <person name="Shi Y."/>
            <person name="Ning Z."/>
            <person name="Chen S."/>
        </authorList>
    </citation>
    <scope>NUCLEOTIDE SEQUENCE [LARGE SCALE GENOMIC DNA]</scope>
    <source>
        <strain evidence="9">cv. PC099</strain>
    </source>
</reference>
<evidence type="ECO:0000256" key="2">
    <source>
        <dbReference type="ARBA" id="ARBA00023015"/>
    </source>
</evidence>
<dbReference type="InterPro" id="IPR044607">
    <property type="entry name" value="RKD-like"/>
</dbReference>
<keyword evidence="4" id="KW-0238">DNA-binding</keyword>
<keyword evidence="5" id="KW-0804">Transcription</keyword>
<dbReference type="GO" id="GO:0003677">
    <property type="term" value="F:DNA binding"/>
    <property type="evidence" value="ECO:0007669"/>
    <property type="project" value="UniProtKB-KW"/>
</dbReference>
<comment type="caution">
    <text evidence="8">The sequence shown here is derived from an EMBL/GenBank/DDBJ whole genome shotgun (WGS) entry which is preliminary data.</text>
</comment>
<evidence type="ECO:0000256" key="4">
    <source>
        <dbReference type="ARBA" id="ARBA00023125"/>
    </source>
</evidence>
<gene>
    <name evidence="8" type="ORF">C2S53_016153</name>
</gene>